<reference evidence="3" key="2">
    <citation type="submission" date="2025-08" db="UniProtKB">
        <authorList>
            <consortium name="RefSeq"/>
        </authorList>
    </citation>
    <scope>IDENTIFICATION</scope>
</reference>
<name>A0A1S4D9E9_TOBAC</name>
<dbReference type="InterPro" id="IPR031052">
    <property type="entry name" value="FHY3/FAR1"/>
</dbReference>
<reference evidence="2" key="1">
    <citation type="journal article" date="2014" name="Nat. Commun.">
        <title>The tobacco genome sequence and its comparison with those of tomato and potato.</title>
        <authorList>
            <person name="Sierro N."/>
            <person name="Battey J.N."/>
            <person name="Ouadi S."/>
            <person name="Bakaher N."/>
            <person name="Bovet L."/>
            <person name="Willig A."/>
            <person name="Goepfert S."/>
            <person name="Peitsch M.C."/>
            <person name="Ivanov N.V."/>
        </authorList>
    </citation>
    <scope>NUCLEOTIDE SEQUENCE [LARGE SCALE GENOMIC DNA]</scope>
</reference>
<keyword evidence="1" id="KW-0863">Zinc-finger</keyword>
<comment type="subcellular location">
    <subcellularLocation>
        <location evidence="1">Nucleus</location>
    </subcellularLocation>
</comment>
<accession>A0A1S4D9E9</accession>
<dbReference type="InterPro" id="IPR018289">
    <property type="entry name" value="MULE_transposase_dom"/>
</dbReference>
<dbReference type="PANTHER" id="PTHR31669">
    <property type="entry name" value="PROTEIN FAR1-RELATED SEQUENCE 10-RELATED"/>
    <property type="match status" value="1"/>
</dbReference>
<dbReference type="PANTHER" id="PTHR31669:SF283">
    <property type="entry name" value="PROTEIN FAR1-RELATED SEQUENCE"/>
    <property type="match status" value="1"/>
</dbReference>
<dbReference type="OMA" id="HINQNFI"/>
<dbReference type="GO" id="GO:0006355">
    <property type="term" value="P:regulation of DNA-templated transcription"/>
    <property type="evidence" value="ECO:0007669"/>
    <property type="project" value="UniProtKB-UniRule"/>
</dbReference>
<dbReference type="GeneID" id="107827265"/>
<comment type="function">
    <text evidence="1">Putative transcription activator involved in regulating light control of development.</text>
</comment>
<proteinExistence type="inferred from homology"/>
<dbReference type="InterPro" id="IPR004330">
    <property type="entry name" value="FAR1_DNA_bnd_dom"/>
</dbReference>
<keyword evidence="1" id="KW-0862">Zinc</keyword>
<sequence>MDSNQENLAVQQNMNRNEHNTNTTTISINQDNRFDRVRDELYRSLGMASDDSLLNEYEWVDVDSHGSFNNVVHLDDDDDEADGEYHGEASDDEEQVLGNELELCDVDREMENEFTKEDVVVGPISGMRFRDKDTLFAFYKEHARLKGFSVVKRNSNKKGGDTARYITYCCDRARIRKIKVTTKSNNYKARLAAILDDSGCWRVSKVVHDHNHDLLSSVSRPMAGHRSVCDSLKRDLVAHDQSGIRPSKNRLAEVQRGGPQNLGCTPKDCRNSILKSRNFEMQEGDAQSLLNFFREIQVKDREFFYSIDVDNIGRLRNVVWVHSHCKAAYEQFYDAICFDTTYLVNRYNMPCATFVGINHHRQSILLGCALMSHEDIDSYKLVFRTWLDAMGNVHPDAITTDQCQSIKIAIAEMMPNTIHRYCIWHIFSKLPLYVSGVRPSKIARGEFKSMVLDSIIVDVFERKWTEYIVRYNLHTRNWFNKLYSKKEKWVPVYLDVHFWAGMLSTQRSEGLHAFFDGYITRQSTFMMFVHQYKLAIRAKNEKELEAEYRSKGFQIVCESMFKWEEQAIQCYTRTVYEFFKTELRKLYHCEVSSPDDHQVVPGVEKFIVSDYSVIKK</sequence>
<dbReference type="RefSeq" id="XP_016509844.1">
    <property type="nucleotide sequence ID" value="XM_016654358.1"/>
</dbReference>
<keyword evidence="2" id="KW-1185">Reference proteome</keyword>
<dbReference type="STRING" id="4097.A0A1S4D9E9"/>
<dbReference type="KEGG" id="nta:107827265"/>
<dbReference type="OrthoDB" id="747268at2759"/>
<comment type="similarity">
    <text evidence="1">Belongs to the FHY3/FAR1 family.</text>
</comment>
<keyword evidence="1" id="KW-0539">Nucleus</keyword>
<dbReference type="Pfam" id="PF03101">
    <property type="entry name" value="FAR1"/>
    <property type="match status" value="1"/>
</dbReference>
<organism evidence="2 3">
    <name type="scientific">Nicotiana tabacum</name>
    <name type="common">Common tobacco</name>
    <dbReference type="NCBI Taxonomy" id="4097"/>
    <lineage>
        <taxon>Eukaryota</taxon>
        <taxon>Viridiplantae</taxon>
        <taxon>Streptophyta</taxon>
        <taxon>Embryophyta</taxon>
        <taxon>Tracheophyta</taxon>
        <taxon>Spermatophyta</taxon>
        <taxon>Magnoliopsida</taxon>
        <taxon>eudicotyledons</taxon>
        <taxon>Gunneridae</taxon>
        <taxon>Pentapetalae</taxon>
        <taxon>asterids</taxon>
        <taxon>lamiids</taxon>
        <taxon>Solanales</taxon>
        <taxon>Solanaceae</taxon>
        <taxon>Nicotianoideae</taxon>
        <taxon>Nicotianeae</taxon>
        <taxon>Nicotiana</taxon>
    </lineage>
</organism>
<dbReference type="GO" id="GO:0005634">
    <property type="term" value="C:nucleus"/>
    <property type="evidence" value="ECO:0007669"/>
    <property type="project" value="UniProtKB-SubCell"/>
</dbReference>
<dbReference type="Proteomes" id="UP000790787">
    <property type="component" value="Chromosome 7"/>
</dbReference>
<dbReference type="AlphaFoldDB" id="A0A1S4D9E9"/>
<gene>
    <name evidence="3" type="primary">LOC107827265</name>
</gene>
<evidence type="ECO:0000256" key="1">
    <source>
        <dbReference type="RuleBase" id="RU367018"/>
    </source>
</evidence>
<dbReference type="GO" id="GO:0008270">
    <property type="term" value="F:zinc ion binding"/>
    <property type="evidence" value="ECO:0007669"/>
    <property type="project" value="UniProtKB-UniRule"/>
</dbReference>
<keyword evidence="1" id="KW-0479">Metal-binding</keyword>
<evidence type="ECO:0000313" key="3">
    <source>
        <dbReference type="RefSeq" id="XP_016509844.1"/>
    </source>
</evidence>
<evidence type="ECO:0000313" key="2">
    <source>
        <dbReference type="Proteomes" id="UP000790787"/>
    </source>
</evidence>
<dbReference type="PaxDb" id="4097-A0A1S4D9E9"/>
<protein>
    <recommendedName>
        <fullName evidence="1">Protein FAR1-RELATED SEQUENCE</fullName>
    </recommendedName>
</protein>
<dbReference type="Pfam" id="PF10551">
    <property type="entry name" value="MULE"/>
    <property type="match status" value="1"/>
</dbReference>